<dbReference type="SUPFAM" id="SSF161098">
    <property type="entry name" value="MetI-like"/>
    <property type="match status" value="1"/>
</dbReference>
<dbReference type="InterPro" id="IPR000515">
    <property type="entry name" value="MetI-like"/>
</dbReference>
<dbReference type="PROSITE" id="PS50928">
    <property type="entry name" value="ABC_TM1"/>
    <property type="match status" value="1"/>
</dbReference>
<organism evidence="9">
    <name type="scientific">marine sediment metagenome</name>
    <dbReference type="NCBI Taxonomy" id="412755"/>
    <lineage>
        <taxon>unclassified sequences</taxon>
        <taxon>metagenomes</taxon>
        <taxon>ecological metagenomes</taxon>
    </lineage>
</organism>
<dbReference type="AlphaFoldDB" id="X1P9I2"/>
<keyword evidence="3" id="KW-1003">Cell membrane</keyword>
<keyword evidence="5 7" id="KW-1133">Transmembrane helix</keyword>
<reference evidence="9" key="1">
    <citation type="journal article" date="2014" name="Front. Microbiol.">
        <title>High frequency of phylogenetically diverse reductive dehalogenase-homologous genes in deep subseafloor sedimentary metagenomes.</title>
        <authorList>
            <person name="Kawai M."/>
            <person name="Futagami T."/>
            <person name="Toyoda A."/>
            <person name="Takaki Y."/>
            <person name="Nishi S."/>
            <person name="Hori S."/>
            <person name="Arai W."/>
            <person name="Tsubouchi T."/>
            <person name="Morono Y."/>
            <person name="Uchiyama I."/>
            <person name="Ito T."/>
            <person name="Fujiyama A."/>
            <person name="Inagaki F."/>
            <person name="Takami H."/>
        </authorList>
    </citation>
    <scope>NUCLEOTIDE SEQUENCE</scope>
    <source>
        <strain evidence="9">Expedition CK06-06</strain>
    </source>
</reference>
<evidence type="ECO:0000256" key="2">
    <source>
        <dbReference type="ARBA" id="ARBA00022448"/>
    </source>
</evidence>
<feature type="domain" description="ABC transmembrane type-1" evidence="8">
    <location>
        <begin position="63"/>
        <end position="118"/>
    </location>
</feature>
<dbReference type="EMBL" id="BARV01016485">
    <property type="protein sequence ID" value="GAI27584.1"/>
    <property type="molecule type" value="Genomic_DNA"/>
</dbReference>
<feature type="transmembrane region" description="Helical" evidence="7">
    <location>
        <begin position="98"/>
        <end position="116"/>
    </location>
</feature>
<dbReference type="PANTHER" id="PTHR43744">
    <property type="entry name" value="ABC TRANSPORTER PERMEASE PROTEIN MG189-RELATED-RELATED"/>
    <property type="match status" value="1"/>
</dbReference>
<accession>X1P9I2</accession>
<comment type="subcellular location">
    <subcellularLocation>
        <location evidence="1">Cell membrane</location>
        <topology evidence="1">Multi-pass membrane protein</topology>
    </subcellularLocation>
</comment>
<gene>
    <name evidence="9" type="ORF">S06H3_28279</name>
</gene>
<evidence type="ECO:0000256" key="7">
    <source>
        <dbReference type="SAM" id="Phobius"/>
    </source>
</evidence>
<dbReference type="GO" id="GO:0055085">
    <property type="term" value="P:transmembrane transport"/>
    <property type="evidence" value="ECO:0007669"/>
    <property type="project" value="InterPro"/>
</dbReference>
<dbReference type="GO" id="GO:0005886">
    <property type="term" value="C:plasma membrane"/>
    <property type="evidence" value="ECO:0007669"/>
    <property type="project" value="UniProtKB-SubCell"/>
</dbReference>
<feature type="non-terminal residue" evidence="9">
    <location>
        <position position="118"/>
    </location>
</feature>
<dbReference type="Gene3D" id="1.10.3720.10">
    <property type="entry name" value="MetI-like"/>
    <property type="match status" value="1"/>
</dbReference>
<protein>
    <recommendedName>
        <fullName evidence="8">ABC transmembrane type-1 domain-containing protein</fullName>
    </recommendedName>
</protein>
<keyword evidence="6 7" id="KW-0472">Membrane</keyword>
<evidence type="ECO:0000256" key="4">
    <source>
        <dbReference type="ARBA" id="ARBA00022692"/>
    </source>
</evidence>
<evidence type="ECO:0000313" key="9">
    <source>
        <dbReference type="EMBL" id="GAI27584.1"/>
    </source>
</evidence>
<evidence type="ECO:0000256" key="1">
    <source>
        <dbReference type="ARBA" id="ARBA00004651"/>
    </source>
</evidence>
<proteinExistence type="predicted"/>
<evidence type="ECO:0000256" key="6">
    <source>
        <dbReference type="ARBA" id="ARBA00023136"/>
    </source>
</evidence>
<dbReference type="PANTHER" id="PTHR43744:SF8">
    <property type="entry name" value="SN-GLYCEROL-3-PHOSPHATE TRANSPORT SYSTEM PERMEASE PROTEIN UGPE"/>
    <property type="match status" value="1"/>
</dbReference>
<evidence type="ECO:0000256" key="3">
    <source>
        <dbReference type="ARBA" id="ARBA00022475"/>
    </source>
</evidence>
<keyword evidence="2" id="KW-0813">Transport</keyword>
<evidence type="ECO:0000256" key="5">
    <source>
        <dbReference type="ARBA" id="ARBA00022989"/>
    </source>
</evidence>
<evidence type="ECO:0000259" key="8">
    <source>
        <dbReference type="PROSITE" id="PS50928"/>
    </source>
</evidence>
<feature type="transmembrane region" description="Helical" evidence="7">
    <location>
        <begin position="62"/>
        <end position="86"/>
    </location>
</feature>
<name>X1P9I2_9ZZZZ</name>
<sequence length="118" mass="13612">MSVIAVMFLIPVLWGISGSFRPRDEIFRYCNPISWRTFISENFNLDAYQEIFTDEVILYTRALFNSLFISFTAVALGLFVNSLAGFAFAKFNFRGKNLLFILVVFSFMIPFEIIVIPL</sequence>
<keyword evidence="4 7" id="KW-0812">Transmembrane</keyword>
<dbReference type="InterPro" id="IPR035906">
    <property type="entry name" value="MetI-like_sf"/>
</dbReference>
<comment type="caution">
    <text evidence="9">The sequence shown here is derived from an EMBL/GenBank/DDBJ whole genome shotgun (WGS) entry which is preliminary data.</text>
</comment>